<keyword evidence="2" id="KW-0472">Membrane</keyword>
<reference evidence="3 4" key="1">
    <citation type="submission" date="2023-08" db="EMBL/GenBank/DDBJ databases">
        <title>Arthrobacter horti sp. nov., isolated from forest soil.</title>
        <authorList>
            <person name="Park M."/>
        </authorList>
    </citation>
    <scope>NUCLEOTIDE SEQUENCE [LARGE SCALE GENOMIC DNA]</scope>
    <source>
        <strain evidence="3 4">YJM1</strain>
    </source>
</reference>
<feature type="compositionally biased region" description="Basic and acidic residues" evidence="1">
    <location>
        <begin position="15"/>
        <end position="28"/>
    </location>
</feature>
<organism evidence="3 4">
    <name type="scientific">Arthrobacter horti</name>
    <dbReference type="NCBI Taxonomy" id="3068273"/>
    <lineage>
        <taxon>Bacteria</taxon>
        <taxon>Bacillati</taxon>
        <taxon>Actinomycetota</taxon>
        <taxon>Actinomycetes</taxon>
        <taxon>Micrococcales</taxon>
        <taxon>Micrococcaceae</taxon>
        <taxon>Arthrobacter</taxon>
    </lineage>
</organism>
<feature type="transmembrane region" description="Helical" evidence="2">
    <location>
        <begin position="268"/>
        <end position="291"/>
    </location>
</feature>
<feature type="region of interest" description="Disordered" evidence="1">
    <location>
        <begin position="1"/>
        <end position="31"/>
    </location>
</feature>
<dbReference type="EMBL" id="JAVALS010000009">
    <property type="protein sequence ID" value="MDP5227914.1"/>
    <property type="molecule type" value="Genomic_DNA"/>
</dbReference>
<feature type="transmembrane region" description="Helical" evidence="2">
    <location>
        <begin position="108"/>
        <end position="126"/>
    </location>
</feature>
<sequence length="297" mass="29940">MQEGPEQDGPVPDAEEPRAGEAAPHSDDADFTLLSTGTAGHGATDAVAGRSSGHGYLTVGLASLASLAVFGTVPWAGTLTQVTVCILLAALFGFAWPQYLAIPARKTLGGIIAAVGALAVVGAAVVPGPGFMAWSAPLIALGLMAVLLVELIRGTGQPQRLESTFGASAGVLLAALGAGWVANVRLGGLRDMIVIVVVCAAVAVAVGLIRWPDRIVAPLAVVLSVLVGPLVGFFDPYVAALPSALLGLVAGLLVVCFRRLITFRVHHASLVGAVALGLGPILALGSVGYFVGKLLLV</sequence>
<feature type="transmembrane region" description="Helical" evidence="2">
    <location>
        <begin position="215"/>
        <end position="234"/>
    </location>
</feature>
<gene>
    <name evidence="3" type="ORF">Q9R02_12170</name>
</gene>
<dbReference type="RefSeq" id="WP_305996968.1">
    <property type="nucleotide sequence ID" value="NZ_JAVALS010000009.1"/>
</dbReference>
<feature type="transmembrane region" description="Helical" evidence="2">
    <location>
        <begin position="79"/>
        <end position="96"/>
    </location>
</feature>
<evidence type="ECO:0000313" key="3">
    <source>
        <dbReference type="EMBL" id="MDP5227914.1"/>
    </source>
</evidence>
<keyword evidence="2" id="KW-0812">Transmembrane</keyword>
<accession>A0ABT9IS17</accession>
<dbReference type="Proteomes" id="UP001232725">
    <property type="component" value="Unassembled WGS sequence"/>
</dbReference>
<feature type="transmembrane region" description="Helical" evidence="2">
    <location>
        <begin position="132"/>
        <end position="152"/>
    </location>
</feature>
<name>A0ABT9IS17_9MICC</name>
<feature type="transmembrane region" description="Helical" evidence="2">
    <location>
        <begin position="164"/>
        <end position="182"/>
    </location>
</feature>
<keyword evidence="2" id="KW-1133">Transmembrane helix</keyword>
<proteinExistence type="predicted"/>
<comment type="caution">
    <text evidence="3">The sequence shown here is derived from an EMBL/GenBank/DDBJ whole genome shotgun (WGS) entry which is preliminary data.</text>
</comment>
<protein>
    <submittedName>
        <fullName evidence="3">Permease</fullName>
    </submittedName>
</protein>
<evidence type="ECO:0000256" key="2">
    <source>
        <dbReference type="SAM" id="Phobius"/>
    </source>
</evidence>
<keyword evidence="4" id="KW-1185">Reference proteome</keyword>
<feature type="transmembrane region" description="Helical" evidence="2">
    <location>
        <begin position="188"/>
        <end position="208"/>
    </location>
</feature>
<evidence type="ECO:0000313" key="4">
    <source>
        <dbReference type="Proteomes" id="UP001232725"/>
    </source>
</evidence>
<feature type="transmembrane region" description="Helical" evidence="2">
    <location>
        <begin position="240"/>
        <end position="261"/>
    </location>
</feature>
<evidence type="ECO:0000256" key="1">
    <source>
        <dbReference type="SAM" id="MobiDB-lite"/>
    </source>
</evidence>